<sequence length="61" mass="6932">MNLGILSYIFMVIVIVAFPNIAESSAEAFRSKPRICRKKPNIPLCREYPFIPYHGVDPPPN</sequence>
<proteinExistence type="evidence at transcript level"/>
<feature type="signal peptide" evidence="1">
    <location>
        <begin position="1"/>
        <end position="24"/>
    </location>
</feature>
<feature type="chain" id="PRO_5035756629" evidence="1">
    <location>
        <begin position="25"/>
        <end position="61"/>
    </location>
</feature>
<protein>
    <submittedName>
        <fullName evidence="2">Venom peptide</fullName>
    </submittedName>
</protein>
<evidence type="ECO:0000313" key="2">
    <source>
        <dbReference type="EMBL" id="UOY17097.1"/>
    </source>
</evidence>
<name>A0A8T9VSR3_DASKL</name>
<organism evidence="2">
    <name type="scientific">Dasymutilla klugii</name>
    <name type="common">Klug's velvet ant</name>
    <dbReference type="NCBI Taxonomy" id="1175364"/>
    <lineage>
        <taxon>Eukaryota</taxon>
        <taxon>Metazoa</taxon>
        <taxon>Ecdysozoa</taxon>
        <taxon>Arthropoda</taxon>
        <taxon>Hexapoda</taxon>
        <taxon>Insecta</taxon>
        <taxon>Pterygota</taxon>
        <taxon>Neoptera</taxon>
        <taxon>Endopterygota</taxon>
        <taxon>Hymenoptera</taxon>
        <taxon>Apocrita</taxon>
        <taxon>Aculeata</taxon>
        <taxon>Pompiloidea</taxon>
        <taxon>Mutillidae</taxon>
        <taxon>Sphaeropthalminae</taxon>
        <taxon>Dasymutilla</taxon>
    </lineage>
</organism>
<dbReference type="AlphaFoldDB" id="A0A8T9VSR3"/>
<dbReference type="EMBL" id="MW323153">
    <property type="protein sequence ID" value="UOY17097.1"/>
    <property type="molecule type" value="mRNA"/>
</dbReference>
<accession>A0A8T9VSR3</accession>
<evidence type="ECO:0000256" key="1">
    <source>
        <dbReference type="SAM" id="SignalP"/>
    </source>
</evidence>
<keyword evidence="1" id="KW-0732">Signal</keyword>
<reference evidence="2" key="1">
    <citation type="submission" date="2020-12" db="EMBL/GenBank/DDBJ databases">
        <authorList>
            <person name="Robinson S.D."/>
        </authorList>
    </citation>
    <scope>NUCLEOTIDE SEQUENCE</scope>
    <source>
        <tissue evidence="2">Venom apparatus</tissue>
    </source>
</reference>